<sequence>MPRPDRFDLIIAAAEPFALDELRPTNWAGFLNPNGTLAVVTHCDRSTGRLIDPAGPLVRAAHHASLSYLDRIALLQTCFPAPSSTGSRGCPDVPPQQTTAPVRHIQAHADLLLFTRRTDLLGSNCGDETSDA</sequence>
<proteinExistence type="predicted"/>
<reference evidence="1 2" key="1">
    <citation type="submission" date="2020-08" db="EMBL/GenBank/DDBJ databases">
        <title>Sequencing the genomes of 1000 actinobacteria strains.</title>
        <authorList>
            <person name="Klenk H.-P."/>
        </authorList>
    </citation>
    <scope>NUCLEOTIDE SEQUENCE [LARGE SCALE GENOMIC DNA]</scope>
    <source>
        <strain evidence="1 2">DSM 45486</strain>
    </source>
</reference>
<keyword evidence="2" id="KW-1185">Reference proteome</keyword>
<organism evidence="1 2">
    <name type="scientific">Saccharothrix ecbatanensis</name>
    <dbReference type="NCBI Taxonomy" id="1105145"/>
    <lineage>
        <taxon>Bacteria</taxon>
        <taxon>Bacillati</taxon>
        <taxon>Actinomycetota</taxon>
        <taxon>Actinomycetes</taxon>
        <taxon>Pseudonocardiales</taxon>
        <taxon>Pseudonocardiaceae</taxon>
        <taxon>Saccharothrix</taxon>
    </lineage>
</organism>
<dbReference type="AlphaFoldDB" id="A0A7W9HFH7"/>
<dbReference type="Proteomes" id="UP000552097">
    <property type="component" value="Unassembled WGS sequence"/>
</dbReference>
<comment type="caution">
    <text evidence="1">The sequence shown here is derived from an EMBL/GenBank/DDBJ whole genome shotgun (WGS) entry which is preliminary data.</text>
</comment>
<protein>
    <submittedName>
        <fullName evidence="1">Uncharacterized protein</fullName>
    </submittedName>
</protein>
<accession>A0A7W9HFH7</accession>
<name>A0A7W9HFH7_9PSEU</name>
<dbReference type="RefSeq" id="WP_184916996.1">
    <property type="nucleotide sequence ID" value="NZ_JACHMO010000001.1"/>
</dbReference>
<dbReference type="EMBL" id="JACHMO010000001">
    <property type="protein sequence ID" value="MBB5801318.1"/>
    <property type="molecule type" value="Genomic_DNA"/>
</dbReference>
<evidence type="ECO:0000313" key="2">
    <source>
        <dbReference type="Proteomes" id="UP000552097"/>
    </source>
</evidence>
<gene>
    <name evidence="1" type="ORF">F4560_001086</name>
</gene>
<evidence type="ECO:0000313" key="1">
    <source>
        <dbReference type="EMBL" id="MBB5801318.1"/>
    </source>
</evidence>